<evidence type="ECO:0000256" key="14">
    <source>
        <dbReference type="ARBA" id="ARBA00045104"/>
    </source>
</evidence>
<dbReference type="GO" id="GO:0005789">
    <property type="term" value="C:endoplasmic reticulum membrane"/>
    <property type="evidence" value="ECO:0007669"/>
    <property type="project" value="UniProtKB-SubCell"/>
</dbReference>
<comment type="catalytic activity">
    <reaction evidence="16">
        <text>an alpha-D-Man-(1-&gt;6)-beta-D-Man-(1-&gt;4)-beta-D-GlcNAc-(1-&gt;4)-alpha-D-GlcNAc-diphospho-di-trans,poly-cis-dolichol + GDP-alpha-D-mannose = an alpha-D-Man-(1-&gt;3)-[alpha-D-Man-(1-&gt;6)]-beta-D-Man-(1-&gt;4)-beta-D-GlcNAc-(1-&gt;4)-alpha-D-GlcNAc-diphospho-di-trans,poly-cis-dolichol + GDP + H(+)</text>
        <dbReference type="Rhea" id="RHEA:79027"/>
        <dbReference type="Rhea" id="RHEA-COMP:19514"/>
        <dbReference type="Rhea" id="RHEA-COMP:19515"/>
        <dbReference type="ChEBI" id="CHEBI:15378"/>
        <dbReference type="ChEBI" id="CHEBI:57527"/>
        <dbReference type="ChEBI" id="CHEBI:58189"/>
        <dbReference type="ChEBI" id="CHEBI:132511"/>
        <dbReference type="ChEBI" id="CHEBI:229641"/>
    </reaction>
    <physiologicalReaction direction="left-to-right" evidence="16">
        <dbReference type="Rhea" id="RHEA:79028"/>
    </physiologicalReaction>
</comment>
<dbReference type="CDD" id="cd03805">
    <property type="entry name" value="GT4_ALG2-like"/>
    <property type="match status" value="1"/>
</dbReference>
<dbReference type="InterPro" id="IPR028098">
    <property type="entry name" value="Glyco_trans_4-like_N"/>
</dbReference>
<evidence type="ECO:0000313" key="20">
    <source>
        <dbReference type="EMBL" id="AWO96647.1"/>
    </source>
</evidence>
<dbReference type="Proteomes" id="UP000246464">
    <property type="component" value="Chromosome 1"/>
</dbReference>
<proteinExistence type="inferred from homology"/>
<comment type="catalytic activity">
    <reaction evidence="13 17">
        <text>a beta-D-Man-(1-&gt;4)-beta-D-GlcNAc-(1-&gt;4)-alpha-D-GlcNAc-diphospho-di-trans,poly-cis-dolichol + GDP-alpha-D-mannose = an alpha-D-Man-(1-&gt;3)-beta-D-Man-(1-&gt;4)-beta-D-GlcNAc-(1-&gt;4)-alpha-D-GlcNAc-diphospho-di-trans,poly-cis-dolichol + GDP + H(+)</text>
        <dbReference type="Rhea" id="RHEA:29515"/>
        <dbReference type="Rhea" id="RHEA-COMP:19511"/>
        <dbReference type="Rhea" id="RHEA-COMP:19513"/>
        <dbReference type="ChEBI" id="CHEBI:15378"/>
        <dbReference type="ChEBI" id="CHEBI:57527"/>
        <dbReference type="ChEBI" id="CHEBI:58189"/>
        <dbReference type="ChEBI" id="CHEBI:58472"/>
        <dbReference type="ChEBI" id="CHEBI:132510"/>
        <dbReference type="EC" id="2.4.1.132"/>
    </reaction>
    <physiologicalReaction direction="left-to-right" evidence="13 17">
        <dbReference type="Rhea" id="RHEA:29516"/>
    </physiologicalReaction>
</comment>
<sequence length="713" mass="79546">MMARVVFLHPDLGIGGAERLVVDAAVALKSQGCDVQIWTAHHDPTHCFSETLDPDLPVVCVGDWLPTSVFGYLHAMCAYLRMIYVALYLVFLSGVEYDVIFCDQVSVCIPVLRLSRHRKKVLFYCHFPDQLLTQRKSALKKLYRAPIDWLEERTTGMADMILVNSKFTAGIFRETFHSLSRVQTDILYPSLNTLTFDQSSTEAQGLGGLLPEATSCLFLSLNRYERKKNLGLALEALAFLRSSLPPSQRAGIHLVVAGGYDDRVTENVQHYVELKELAAQIHLEDCVTFLRSPSDSLKVALLRGSTAVLYTPSREHFGIVPVEAMYCCCPVIAVNSGGPLESVADGETGFLCEPTAEAFSEAMGRFVREPQLRRDMGQAGRRRVQDKFSLRAFSDQLYGYIVRLNREFVCPSRPRHPFSHSRSVPSGVVVIEITVCLSGSDNRYPERVVGGPAEPHRRGSTPGRPRGARRAGAPGATQGLLQHLRLRVPGVQISASSPGGYPFPTAPPVDPFAKIKVIDCGVTKGCIRYGKPGCDAETCDYFLSYRRIGTDVEYEMSSDTDGWVAVGFSSDKKMGGDDVMGCVHDDNGRVRIHHFYNVGQWAKEIKRNPARDEEGIFENNRVTCRFKRPLYVPREETLVDLHLSWYYLFAWGPAIQGSITRHDIDSPPVSDHMISIYKYEDIFMPSTAYQTFNSPLCLLLIVALTFYLLMGTP</sequence>
<gene>
    <name evidence="20" type="ORF">SMAX5B_011766</name>
</gene>
<evidence type="ECO:0000256" key="18">
    <source>
        <dbReference type="SAM" id="MobiDB-lite"/>
    </source>
</evidence>
<comment type="subcellular location">
    <subcellularLocation>
        <location evidence="1 17">Endoplasmic reticulum membrane</location>
        <topology evidence="1 17">Single-pass membrane protein</topology>
    </subcellularLocation>
</comment>
<evidence type="ECO:0000256" key="3">
    <source>
        <dbReference type="ARBA" id="ARBA00009481"/>
    </source>
</evidence>
<dbReference type="PANTHER" id="PTHR45918:SF1">
    <property type="entry name" value="ALPHA-1,3_1,6-MANNOSYLTRANSFERASE ALG2"/>
    <property type="match status" value="1"/>
</dbReference>
<dbReference type="PANTHER" id="PTHR45918">
    <property type="entry name" value="ALPHA-1,3/1,6-MANNOSYLTRANSFERASE ALG2"/>
    <property type="match status" value="1"/>
</dbReference>
<evidence type="ECO:0000259" key="19">
    <source>
        <dbReference type="PROSITE" id="PS50836"/>
    </source>
</evidence>
<dbReference type="Pfam" id="PF13439">
    <property type="entry name" value="Glyco_transf_4"/>
    <property type="match status" value="1"/>
</dbReference>
<feature type="domain" description="DOMON" evidence="19">
    <location>
        <begin position="539"/>
        <end position="654"/>
    </location>
</feature>
<dbReference type="PROSITE" id="PS50836">
    <property type="entry name" value="DOMON"/>
    <property type="match status" value="1"/>
</dbReference>
<dbReference type="CDD" id="cd09628">
    <property type="entry name" value="DOMON_SDR_2_like"/>
    <property type="match status" value="1"/>
</dbReference>
<dbReference type="AlphaFoldDB" id="A0A2U9AYG8"/>
<dbReference type="Gene3D" id="3.40.50.2000">
    <property type="entry name" value="Glycogen Phosphorylase B"/>
    <property type="match status" value="2"/>
</dbReference>
<evidence type="ECO:0000313" key="21">
    <source>
        <dbReference type="Proteomes" id="UP000246464"/>
    </source>
</evidence>
<evidence type="ECO:0000256" key="7">
    <source>
        <dbReference type="ARBA" id="ARBA00022676"/>
    </source>
</evidence>
<evidence type="ECO:0000256" key="15">
    <source>
        <dbReference type="ARBA" id="ARBA00050465"/>
    </source>
</evidence>
<evidence type="ECO:0000256" key="17">
    <source>
        <dbReference type="RuleBase" id="RU367136"/>
    </source>
</evidence>
<protein>
    <recommendedName>
        <fullName evidence="6 17">Alpha-1,3/1,6-mannosyltransferase ALG2</fullName>
        <ecNumber evidence="5 17">2.4.1.132</ecNumber>
        <ecNumber evidence="4 17">2.4.1.257</ecNumber>
    </recommendedName>
    <alternativeName>
        <fullName evidence="17">GDP-Man:Man(1)GlcNAc(2)-PP-Dol alpha-1,3-mannosyltransferase</fullName>
    </alternativeName>
</protein>
<feature type="compositionally biased region" description="Low complexity" evidence="18">
    <location>
        <begin position="462"/>
        <end position="475"/>
    </location>
</feature>
<name>A0A2U9AYG8_SCOMX</name>
<dbReference type="EMBL" id="CP026243">
    <property type="protein sequence ID" value="AWO96647.1"/>
    <property type="molecule type" value="Genomic_DNA"/>
</dbReference>
<dbReference type="Pfam" id="PF00534">
    <property type="entry name" value="Glycos_transf_1"/>
    <property type="match status" value="1"/>
</dbReference>
<evidence type="ECO:0000256" key="12">
    <source>
        <dbReference type="ARBA" id="ARBA00023136"/>
    </source>
</evidence>
<feature type="transmembrane region" description="Helical" evidence="17">
    <location>
        <begin position="692"/>
        <end position="710"/>
    </location>
</feature>
<dbReference type="EC" id="2.4.1.132" evidence="5 17"/>
<evidence type="ECO:0000256" key="11">
    <source>
        <dbReference type="ARBA" id="ARBA00022989"/>
    </source>
</evidence>
<evidence type="ECO:0000256" key="8">
    <source>
        <dbReference type="ARBA" id="ARBA00022679"/>
    </source>
</evidence>
<dbReference type="FunFam" id="3.40.50.2000:FF:000097">
    <property type="entry name" value="alpha-1,3/1,6-mannosyltransferase ALG2"/>
    <property type="match status" value="1"/>
</dbReference>
<keyword evidence="21" id="KW-1185">Reference proteome</keyword>
<keyword evidence="12 17" id="KW-0472">Membrane</keyword>
<dbReference type="SUPFAM" id="SSF53756">
    <property type="entry name" value="UDP-Glycosyltransferase/glycogen phosphorylase"/>
    <property type="match status" value="1"/>
</dbReference>
<evidence type="ECO:0000256" key="9">
    <source>
        <dbReference type="ARBA" id="ARBA00022692"/>
    </source>
</evidence>
<evidence type="ECO:0000256" key="4">
    <source>
        <dbReference type="ARBA" id="ARBA00011969"/>
    </source>
</evidence>
<keyword evidence="9 17" id="KW-0812">Transmembrane</keyword>
<evidence type="ECO:0000256" key="13">
    <source>
        <dbReference type="ARBA" id="ARBA00045103"/>
    </source>
</evidence>
<dbReference type="UniPathway" id="UPA00378"/>
<dbReference type="GO" id="GO:0102704">
    <property type="term" value="F:GDP-Man:Man(2)GlcNAc(2)-PP-Dol alpha-1,6-mannosyltransferase activity"/>
    <property type="evidence" value="ECO:0007669"/>
    <property type="project" value="UniProtKB-UniRule"/>
</dbReference>
<comment type="function">
    <text evidence="17">Mannosylates Man(2)GlcNAc(2)-dolichol diphosphate and Man(1)GlcNAc(2)-dolichol diphosphate to form Man(3)GlcNAc(2)-dolichol diphosphate.</text>
</comment>
<dbReference type="SMART" id="SM00664">
    <property type="entry name" value="DoH"/>
    <property type="match status" value="1"/>
</dbReference>
<dbReference type="InterPro" id="IPR001296">
    <property type="entry name" value="Glyco_trans_1"/>
</dbReference>
<evidence type="ECO:0000256" key="1">
    <source>
        <dbReference type="ARBA" id="ARBA00004389"/>
    </source>
</evidence>
<evidence type="ECO:0000256" key="5">
    <source>
        <dbReference type="ARBA" id="ARBA00012649"/>
    </source>
</evidence>
<reference evidence="20 21" key="1">
    <citation type="submission" date="2017-12" db="EMBL/GenBank/DDBJ databases">
        <title>Integrating genomic resources of turbot (Scophthalmus maximus) in depth evaluation of genetic and physical mapping variation across individuals.</title>
        <authorList>
            <person name="Martinez P."/>
        </authorList>
    </citation>
    <scope>NUCLEOTIDE SEQUENCE [LARGE SCALE GENOMIC DNA]</scope>
</reference>
<dbReference type="Pfam" id="PF03351">
    <property type="entry name" value="DOMON"/>
    <property type="match status" value="1"/>
</dbReference>
<dbReference type="GO" id="GO:0004378">
    <property type="term" value="F:GDP-Man:Man(1)GlcNAc(2)-PP-Dol alpha-1,3-mannosyltransferase activity"/>
    <property type="evidence" value="ECO:0007669"/>
    <property type="project" value="UniProtKB-UniRule"/>
</dbReference>
<comment type="catalytic activity">
    <reaction evidence="14 17">
        <text>an alpha-D-Man-(1-&gt;3)-beta-D-Man-(1-&gt;4)-beta-D-GlcNAc-(1-&gt;4)-alpha-D-GlcNAc-diphospho-di-trans,poly-cis-dolichol + GDP-alpha-D-mannose = an alpha-D-Man-(1-&gt;3)-[alpha-D-Man-(1-&gt;6)]-beta-D-Man-(1-&gt;4)-beta-D-GlcNAc-(1-&gt;4)-alpha-D-GlcNAc-diphospho-di-trans,poly-cis-dolichol + GDP + H(+)</text>
        <dbReference type="Rhea" id="RHEA:29519"/>
        <dbReference type="Rhea" id="RHEA-COMP:19513"/>
        <dbReference type="Rhea" id="RHEA-COMP:19515"/>
        <dbReference type="ChEBI" id="CHEBI:15378"/>
        <dbReference type="ChEBI" id="CHEBI:57527"/>
        <dbReference type="ChEBI" id="CHEBI:58189"/>
        <dbReference type="ChEBI" id="CHEBI:132510"/>
        <dbReference type="ChEBI" id="CHEBI:132511"/>
        <dbReference type="EC" id="2.4.1.257"/>
    </reaction>
    <physiologicalReaction direction="left-to-right" evidence="14 17">
        <dbReference type="Rhea" id="RHEA:29520"/>
    </physiologicalReaction>
</comment>
<dbReference type="STRING" id="52904.ENSSMAP00000031150"/>
<organism evidence="20 21">
    <name type="scientific">Scophthalmus maximus</name>
    <name type="common">Turbot</name>
    <name type="synonym">Psetta maxima</name>
    <dbReference type="NCBI Taxonomy" id="52904"/>
    <lineage>
        <taxon>Eukaryota</taxon>
        <taxon>Metazoa</taxon>
        <taxon>Chordata</taxon>
        <taxon>Craniata</taxon>
        <taxon>Vertebrata</taxon>
        <taxon>Euteleostomi</taxon>
        <taxon>Actinopterygii</taxon>
        <taxon>Neopterygii</taxon>
        <taxon>Teleostei</taxon>
        <taxon>Neoteleostei</taxon>
        <taxon>Acanthomorphata</taxon>
        <taxon>Carangaria</taxon>
        <taxon>Pleuronectiformes</taxon>
        <taxon>Pleuronectoidei</taxon>
        <taxon>Scophthalmidae</taxon>
        <taxon>Scophthalmus</taxon>
    </lineage>
</organism>
<keyword evidence="11 17" id="KW-1133">Transmembrane helix</keyword>
<comment type="pathway">
    <text evidence="2 17">Protein modification; protein glycosylation.</text>
</comment>
<dbReference type="EC" id="2.4.1.257" evidence="4 17"/>
<accession>A0A2U9AYG8</accession>
<dbReference type="InterPro" id="IPR005018">
    <property type="entry name" value="DOMON_domain"/>
</dbReference>
<evidence type="ECO:0000256" key="6">
    <source>
        <dbReference type="ARBA" id="ARBA00019218"/>
    </source>
</evidence>
<keyword evidence="7 17" id="KW-0328">Glycosyltransferase</keyword>
<feature type="region of interest" description="Disordered" evidence="18">
    <location>
        <begin position="446"/>
        <end position="475"/>
    </location>
</feature>
<evidence type="ECO:0000256" key="2">
    <source>
        <dbReference type="ARBA" id="ARBA00004922"/>
    </source>
</evidence>
<keyword evidence="8 17" id="KW-0808">Transferase</keyword>
<comment type="catalytic activity">
    <reaction evidence="15">
        <text>a beta-D-Man-(1-&gt;4)-beta-D-GlcNAc-(1-&gt;4)-alpha-D-GlcNAc-diphospho-di-trans,poly-cis-dolichol + GDP-alpha-D-mannose = an alpha-D-Man-(1-&gt;6)-beta-D-Man-(1-&gt;4)-beta-D-GlcNAc-(1-&gt;4)-alpha-D-GlcNAc-diphospho-di-trans,poly-cis-dolichol + GDP + H(+)</text>
        <dbReference type="Rhea" id="RHEA:79023"/>
        <dbReference type="Rhea" id="RHEA-COMP:19511"/>
        <dbReference type="Rhea" id="RHEA-COMP:19514"/>
        <dbReference type="ChEBI" id="CHEBI:15378"/>
        <dbReference type="ChEBI" id="CHEBI:57527"/>
        <dbReference type="ChEBI" id="CHEBI:58189"/>
        <dbReference type="ChEBI" id="CHEBI:58472"/>
        <dbReference type="ChEBI" id="CHEBI:229641"/>
    </reaction>
    <physiologicalReaction direction="left-to-right" evidence="15">
        <dbReference type="Rhea" id="RHEA:79024"/>
    </physiologicalReaction>
</comment>
<dbReference type="FunFam" id="3.40.50.2000:FF:000085">
    <property type="entry name" value="alpha-1,3/1,6-mannosyltransferase ALG2"/>
    <property type="match status" value="1"/>
</dbReference>
<dbReference type="InterPro" id="IPR027054">
    <property type="entry name" value="ALG2"/>
</dbReference>
<keyword evidence="10" id="KW-0256">Endoplasmic reticulum</keyword>
<evidence type="ECO:0000256" key="16">
    <source>
        <dbReference type="ARBA" id="ARBA00052501"/>
    </source>
</evidence>
<evidence type="ECO:0000256" key="10">
    <source>
        <dbReference type="ARBA" id="ARBA00022824"/>
    </source>
</evidence>
<comment type="similarity">
    <text evidence="3">Belongs to the glycosyltransferase group 1 family. Glycosyltransferase 4 subfamily.</text>
</comment>